<proteinExistence type="predicted"/>
<comment type="caution">
    <text evidence="3">The sequence shown here is derived from an EMBL/GenBank/DDBJ whole genome shotgun (WGS) entry which is preliminary data.</text>
</comment>
<organism evidence="3 4">
    <name type="scientific">Rhamnusium bicolor</name>
    <dbReference type="NCBI Taxonomy" id="1586634"/>
    <lineage>
        <taxon>Eukaryota</taxon>
        <taxon>Metazoa</taxon>
        <taxon>Ecdysozoa</taxon>
        <taxon>Arthropoda</taxon>
        <taxon>Hexapoda</taxon>
        <taxon>Insecta</taxon>
        <taxon>Pterygota</taxon>
        <taxon>Neoptera</taxon>
        <taxon>Endopterygota</taxon>
        <taxon>Coleoptera</taxon>
        <taxon>Polyphaga</taxon>
        <taxon>Cucujiformia</taxon>
        <taxon>Chrysomeloidea</taxon>
        <taxon>Cerambycidae</taxon>
        <taxon>Lepturinae</taxon>
        <taxon>Rhagiini</taxon>
        <taxon>Rhamnusium</taxon>
    </lineage>
</organism>
<accession>A0AAV8ZLK5</accession>
<dbReference type="GO" id="GO:0046872">
    <property type="term" value="F:metal ion binding"/>
    <property type="evidence" value="ECO:0007669"/>
    <property type="project" value="UniProtKB-KW"/>
</dbReference>
<dbReference type="PANTHER" id="PTHR11475">
    <property type="entry name" value="OXIDASE/PEROXIDASE"/>
    <property type="match status" value="1"/>
</dbReference>
<evidence type="ECO:0000256" key="2">
    <source>
        <dbReference type="PIRSR" id="PIRSR619791-2"/>
    </source>
</evidence>
<dbReference type="AlphaFoldDB" id="A0AAV8ZLK5"/>
<keyword evidence="4" id="KW-1185">Reference proteome</keyword>
<keyword evidence="1" id="KW-0575">Peroxidase</keyword>
<dbReference type="GO" id="GO:0006979">
    <property type="term" value="P:response to oxidative stress"/>
    <property type="evidence" value="ECO:0007669"/>
    <property type="project" value="InterPro"/>
</dbReference>
<dbReference type="Pfam" id="PF03098">
    <property type="entry name" value="An_peroxidase"/>
    <property type="match status" value="2"/>
</dbReference>
<feature type="binding site" description="axial binding residue" evidence="2">
    <location>
        <position position="107"/>
    </location>
    <ligand>
        <name>heme b</name>
        <dbReference type="ChEBI" id="CHEBI:60344"/>
    </ligand>
    <ligandPart>
        <name>Fe</name>
        <dbReference type="ChEBI" id="CHEBI:18248"/>
    </ligandPart>
</feature>
<protein>
    <recommendedName>
        <fullName evidence="5">Peroxidase</fullName>
    </recommendedName>
</protein>
<dbReference type="Gene3D" id="1.10.640.10">
    <property type="entry name" value="Haem peroxidase domain superfamily, animal type"/>
    <property type="match status" value="2"/>
</dbReference>
<sequence length="306" mass="34946">DARANQNPQLTILQIILLREHNRIADTLAKLNPHWNDETIFQESRKINIAEHQQISYYEWLPIFIGLENSFKNKILYQTKGFVNDYDENVNPTVLNEHATAAFRYFHSLIAGNLEAGQPFGSDLKAFDVQRNRDHGLASYNDYRVFCGLPTARSFEDFLDVMRKDNVNKLANLYETPDDVDLTVGGSLEAHVPGTLAGPTFLCILTEQFYRTRVGDRFWFENGGQTGFTLDQLNEIRKASISRLLCDNGHNIKAMQPRGFERISVRNAILPCEALPIVDLSLWKDVQGTGIIQDQVNLHPSLFYKK</sequence>
<evidence type="ECO:0000313" key="4">
    <source>
        <dbReference type="Proteomes" id="UP001162156"/>
    </source>
</evidence>
<dbReference type="PANTHER" id="PTHR11475:SF86">
    <property type="entry name" value="PEROXIDASE"/>
    <property type="match status" value="1"/>
</dbReference>
<dbReference type="SUPFAM" id="SSF48113">
    <property type="entry name" value="Heme-dependent peroxidases"/>
    <property type="match status" value="1"/>
</dbReference>
<dbReference type="GO" id="GO:0020037">
    <property type="term" value="F:heme binding"/>
    <property type="evidence" value="ECO:0007669"/>
    <property type="project" value="InterPro"/>
</dbReference>
<dbReference type="Proteomes" id="UP001162156">
    <property type="component" value="Unassembled WGS sequence"/>
</dbReference>
<dbReference type="InterPro" id="IPR010255">
    <property type="entry name" value="Haem_peroxidase_sf"/>
</dbReference>
<dbReference type="InterPro" id="IPR019791">
    <property type="entry name" value="Haem_peroxidase_animal"/>
</dbReference>
<evidence type="ECO:0000313" key="3">
    <source>
        <dbReference type="EMBL" id="KAJ8965801.1"/>
    </source>
</evidence>
<keyword evidence="1" id="KW-0560">Oxidoreductase</keyword>
<gene>
    <name evidence="3" type="ORF">NQ314_003899</name>
</gene>
<feature type="non-terminal residue" evidence="3">
    <location>
        <position position="1"/>
    </location>
</feature>
<dbReference type="CDD" id="cd09823">
    <property type="entry name" value="peroxinectin_like"/>
    <property type="match status" value="1"/>
</dbReference>
<dbReference type="EMBL" id="JANEYF010001157">
    <property type="protein sequence ID" value="KAJ8965801.1"/>
    <property type="molecule type" value="Genomic_DNA"/>
</dbReference>
<evidence type="ECO:0000256" key="1">
    <source>
        <dbReference type="ARBA" id="ARBA00022559"/>
    </source>
</evidence>
<dbReference type="GO" id="GO:0004601">
    <property type="term" value="F:peroxidase activity"/>
    <property type="evidence" value="ECO:0007669"/>
    <property type="project" value="UniProtKB-KW"/>
</dbReference>
<dbReference type="PRINTS" id="PR00457">
    <property type="entry name" value="ANPEROXIDASE"/>
</dbReference>
<name>A0AAV8ZLK5_9CUCU</name>
<evidence type="ECO:0008006" key="5">
    <source>
        <dbReference type="Google" id="ProtNLM"/>
    </source>
</evidence>
<reference evidence="3" key="1">
    <citation type="journal article" date="2023" name="Insect Mol. Biol.">
        <title>Genome sequencing provides insights into the evolution of gene families encoding plant cell wall-degrading enzymes in longhorned beetles.</title>
        <authorList>
            <person name="Shin N.R."/>
            <person name="Okamura Y."/>
            <person name="Kirsch R."/>
            <person name="Pauchet Y."/>
        </authorList>
    </citation>
    <scope>NUCLEOTIDE SEQUENCE</scope>
    <source>
        <strain evidence="3">RBIC_L_NR</strain>
    </source>
</reference>
<dbReference type="InterPro" id="IPR037120">
    <property type="entry name" value="Haem_peroxidase_sf_animal"/>
</dbReference>
<keyword evidence="2" id="KW-0479">Metal-binding</keyword>
<keyword evidence="2" id="KW-0349">Heme</keyword>
<keyword evidence="2" id="KW-0408">Iron</keyword>
<dbReference type="PROSITE" id="PS50292">
    <property type="entry name" value="PEROXIDASE_3"/>
    <property type="match status" value="1"/>
</dbReference>